<evidence type="ECO:0000256" key="2">
    <source>
        <dbReference type="ARBA" id="ARBA00009774"/>
    </source>
</evidence>
<dbReference type="EMBL" id="SMFQ01000002">
    <property type="protein sequence ID" value="TCJ88978.1"/>
    <property type="molecule type" value="Genomic_DNA"/>
</dbReference>
<organism evidence="6 7">
    <name type="scientific">Cocleimonas flava</name>
    <dbReference type="NCBI Taxonomy" id="634765"/>
    <lineage>
        <taxon>Bacteria</taxon>
        <taxon>Pseudomonadati</taxon>
        <taxon>Pseudomonadota</taxon>
        <taxon>Gammaproteobacteria</taxon>
        <taxon>Thiotrichales</taxon>
        <taxon>Thiotrichaceae</taxon>
        <taxon>Cocleimonas</taxon>
    </lineage>
</organism>
<dbReference type="SUPFAM" id="SSF63965">
    <property type="entry name" value="Precorrin-8X methylmutase CbiC/CobH"/>
    <property type="match status" value="1"/>
</dbReference>
<dbReference type="AlphaFoldDB" id="A0A4R1FAN1"/>
<dbReference type="Gene3D" id="3.40.50.10230">
    <property type="entry name" value="Cobalamin biosynthesis CobH/CbiC, precorrin-8X methylmutase"/>
    <property type="match status" value="1"/>
</dbReference>
<evidence type="ECO:0000259" key="5">
    <source>
        <dbReference type="Pfam" id="PF02570"/>
    </source>
</evidence>
<sequence>MIKYEKNPRNIQKRSLKTIQESAELSHFNNNEKAVALQMIAAAGDVSLLENIRFSKDAIDIALEALKEDFDLLCDTDNVACAMKQKYLKDEPICLINKASVISQAKSNKHTRSMEAVDLWKPYLSDSIIVIGKEATALYRLLEVLEELKDEDNFKKPSLIIATPSGFTGAVESKNYLWDNHEQLDIPCITVLGSQGGSDVASAAINTLLKIRKETDDG</sequence>
<dbReference type="Proteomes" id="UP000294887">
    <property type="component" value="Unassembled WGS sequence"/>
</dbReference>
<reference evidence="6 7" key="1">
    <citation type="submission" date="2019-03" db="EMBL/GenBank/DDBJ databases">
        <title>Genomic Encyclopedia of Type Strains, Phase IV (KMG-IV): sequencing the most valuable type-strain genomes for metagenomic binning, comparative biology and taxonomic classification.</title>
        <authorList>
            <person name="Goeker M."/>
        </authorList>
    </citation>
    <scope>NUCLEOTIDE SEQUENCE [LARGE SCALE GENOMIC DNA]</scope>
    <source>
        <strain evidence="6 7">DSM 24830</strain>
    </source>
</reference>
<proteinExistence type="inferred from homology"/>
<comment type="pathway">
    <text evidence="1">Cofactor biosynthesis; adenosylcobalamin biosynthesis.</text>
</comment>
<keyword evidence="3" id="KW-0169">Cobalamin biosynthesis</keyword>
<keyword evidence="4" id="KW-0413">Isomerase</keyword>
<evidence type="ECO:0000256" key="3">
    <source>
        <dbReference type="ARBA" id="ARBA00022573"/>
    </source>
</evidence>
<evidence type="ECO:0000313" key="6">
    <source>
        <dbReference type="EMBL" id="TCJ88978.1"/>
    </source>
</evidence>
<accession>A0A4R1FAN1</accession>
<dbReference type="UniPathway" id="UPA00148"/>
<protein>
    <submittedName>
        <fullName evidence="6">Precorrin-8X methylmutase</fullName>
    </submittedName>
</protein>
<gene>
    <name evidence="6" type="ORF">EV695_0839</name>
</gene>
<dbReference type="InterPro" id="IPR036588">
    <property type="entry name" value="CobH/CbiC_sf"/>
</dbReference>
<feature type="domain" description="Cobalamin biosynthesis precorrin-8X methylmutase CobH/CbiC" evidence="5">
    <location>
        <begin position="11"/>
        <end position="210"/>
    </location>
</feature>
<dbReference type="GO" id="GO:0009236">
    <property type="term" value="P:cobalamin biosynthetic process"/>
    <property type="evidence" value="ECO:0007669"/>
    <property type="project" value="UniProtKB-UniPathway"/>
</dbReference>
<keyword evidence="7" id="KW-1185">Reference proteome</keyword>
<dbReference type="PANTHER" id="PTHR43588">
    <property type="entry name" value="COBALT-PRECORRIN-8 METHYLMUTASE"/>
    <property type="match status" value="1"/>
</dbReference>
<evidence type="ECO:0000256" key="1">
    <source>
        <dbReference type="ARBA" id="ARBA00004953"/>
    </source>
</evidence>
<dbReference type="GO" id="GO:0016993">
    <property type="term" value="F:precorrin-8X methylmutase activity"/>
    <property type="evidence" value="ECO:0007669"/>
    <property type="project" value="InterPro"/>
</dbReference>
<evidence type="ECO:0000256" key="4">
    <source>
        <dbReference type="ARBA" id="ARBA00023235"/>
    </source>
</evidence>
<comment type="caution">
    <text evidence="6">The sequence shown here is derived from an EMBL/GenBank/DDBJ whole genome shotgun (WGS) entry which is preliminary data.</text>
</comment>
<dbReference type="OrthoDB" id="9780708at2"/>
<evidence type="ECO:0000313" key="7">
    <source>
        <dbReference type="Proteomes" id="UP000294887"/>
    </source>
</evidence>
<dbReference type="Pfam" id="PF02570">
    <property type="entry name" value="CbiC"/>
    <property type="match status" value="1"/>
</dbReference>
<dbReference type="PANTHER" id="PTHR43588:SF1">
    <property type="entry name" value="COBALT-PRECORRIN-8 METHYLMUTASE"/>
    <property type="match status" value="1"/>
</dbReference>
<name>A0A4R1FAN1_9GAMM</name>
<dbReference type="InterPro" id="IPR003722">
    <property type="entry name" value="Cbl_synth_CobH/CbiC"/>
</dbReference>
<comment type="similarity">
    <text evidence="2">Belongs to the CobH/CbiC family.</text>
</comment>
<dbReference type="RefSeq" id="WP_131904642.1">
    <property type="nucleotide sequence ID" value="NZ_BAAAFU010000008.1"/>
</dbReference>